<evidence type="ECO:0000256" key="3">
    <source>
        <dbReference type="ARBA" id="ARBA00004240"/>
    </source>
</evidence>
<dbReference type="Proteomes" id="UP000005640">
    <property type="component" value="Chromosome 3"/>
</dbReference>
<feature type="region of interest" description="Disordered" evidence="16">
    <location>
        <begin position="1"/>
        <end position="65"/>
    </location>
</feature>
<feature type="compositionally biased region" description="Acidic residues" evidence="16">
    <location>
        <begin position="8"/>
        <end position="54"/>
    </location>
</feature>
<dbReference type="InterPro" id="IPR022772">
    <property type="entry name" value="VHL_tumour_suppress_b/a_dom"/>
</dbReference>
<dbReference type="AlphaFoldDB" id="A0A8Q3SIA6"/>
<keyword evidence="10" id="KW-0256">Endoplasmic reticulum</keyword>
<dbReference type="SMR" id="A0A8Q3SIA6"/>
<evidence type="ECO:0007829" key="22">
    <source>
        <dbReference type="ProteomicsDB" id="A0A8Q3SIA6"/>
    </source>
</evidence>
<dbReference type="CDD" id="cd05468">
    <property type="entry name" value="pVHL"/>
    <property type="match status" value="1"/>
</dbReference>
<dbReference type="GO" id="GO:0010468">
    <property type="term" value="P:regulation of gene expression"/>
    <property type="evidence" value="ECO:0007669"/>
    <property type="project" value="UniProtKB-ARBA"/>
</dbReference>
<reference evidence="19 20" key="3">
    <citation type="journal article" date="2006" name="Nature">
        <title>The DNA sequence, annotation and analysis of human chromosome 3.</title>
        <authorList>
            <person name="Muzny D.M."/>
            <person name="Scherer S.E."/>
            <person name="Kaul R."/>
            <person name="Wang J."/>
            <person name="Yu J."/>
            <person name="Sudbrak R."/>
            <person name="Buhay C.J."/>
            <person name="Chen R."/>
            <person name="Cree A."/>
            <person name="Ding Y."/>
            <person name="Dugan-Rocha S."/>
            <person name="Gill R."/>
            <person name="Gunaratne P."/>
            <person name="Harris R.A."/>
            <person name="Hawes A.C."/>
            <person name="Hernandez J."/>
            <person name="Hodgson A.V."/>
            <person name="Hume J."/>
            <person name="Jackson A."/>
            <person name="Khan Z.M."/>
            <person name="Kovar-Smith C."/>
            <person name="Lewis L.R."/>
            <person name="Lozado R.J."/>
            <person name="Metzker M.L."/>
            <person name="Milosavljevic A."/>
            <person name="Miner G.R."/>
            <person name="Morgan M.B."/>
            <person name="Nazareth L.V."/>
            <person name="Scott G."/>
            <person name="Sodergren E."/>
            <person name="Song X.Z."/>
            <person name="Steffen D."/>
            <person name="Wei S."/>
            <person name="Wheeler D.A."/>
            <person name="Wright M.W."/>
            <person name="Worley K.C."/>
            <person name="Yuan Y."/>
            <person name="Zhang Z."/>
            <person name="Adams C.Q."/>
            <person name="Ansari-Lari M.A."/>
            <person name="Ayele M."/>
            <person name="Brown M.J."/>
            <person name="Chen G."/>
            <person name="Chen Z."/>
            <person name="Clendenning J."/>
            <person name="Clerc-Blankenburg K.P."/>
            <person name="Chen R."/>
            <person name="Chen Z."/>
            <person name="Davis C."/>
            <person name="Delgado O."/>
            <person name="Dinh H.H."/>
            <person name="Dong W."/>
            <person name="Draper H."/>
            <person name="Ernst S."/>
            <person name="Fu G."/>
            <person name="Gonzalez-Garay M.L."/>
            <person name="Garcia D.K."/>
            <person name="Gillett W."/>
            <person name="Gu J."/>
            <person name="Hao B."/>
            <person name="Haugen E."/>
            <person name="Havlak P."/>
            <person name="He X."/>
            <person name="Hennig S."/>
            <person name="Hu S."/>
            <person name="Huang W."/>
            <person name="Jackson L.R."/>
            <person name="Jacob L.S."/>
            <person name="Kelly S.H."/>
            <person name="Kube M."/>
            <person name="Levy R."/>
            <person name="Li Z."/>
            <person name="Liu B."/>
            <person name="Liu J."/>
            <person name="Liu W."/>
            <person name="Lu J."/>
            <person name="Maheshwari M."/>
            <person name="Nguyen B.V."/>
            <person name="Okwuonu G.O."/>
            <person name="Palmeiri A."/>
            <person name="Pasternak S."/>
            <person name="Perez L.M."/>
            <person name="Phelps K.A."/>
            <person name="Plopper F.J."/>
            <person name="Qiang B."/>
            <person name="Raymond C."/>
            <person name="Rodriguez R."/>
            <person name="Saenphimmachak C."/>
            <person name="Santibanez J."/>
            <person name="Shen H."/>
            <person name="Shen Y."/>
            <person name="Subramanian S."/>
            <person name="Tabor P.E."/>
            <person name="Verduzco D."/>
            <person name="Waldron L."/>
            <person name="Wang J."/>
            <person name="Wang J."/>
            <person name="Wang Q."/>
            <person name="Williams G.A."/>
            <person name="Wong G.K."/>
            <person name="Yao Z."/>
            <person name="Zhang J."/>
            <person name="Zhang X."/>
            <person name="Zhao G."/>
            <person name="Zhou J."/>
            <person name="Zhou Y."/>
            <person name="Nelson D."/>
            <person name="Lehrach H."/>
            <person name="Reinhardt R."/>
            <person name="Naylor S.L."/>
            <person name="Yang H."/>
            <person name="Olson M."/>
            <person name="Weinstock G."/>
            <person name="Gibbs R.A."/>
        </authorList>
    </citation>
    <scope>NUCLEOTIDE SEQUENCE [LARGE SCALE GENOMIC DNA]</scope>
</reference>
<dbReference type="GO" id="GO:0001666">
    <property type="term" value="P:response to hypoxia"/>
    <property type="evidence" value="ECO:0007669"/>
    <property type="project" value="UniProtKB-ARBA"/>
</dbReference>
<evidence type="ECO:0000256" key="8">
    <source>
        <dbReference type="ARBA" id="ARBA00022490"/>
    </source>
</evidence>
<evidence type="ECO:0007829" key="21">
    <source>
        <dbReference type="PeptideAtlas" id="A0A8Q3SIA6"/>
    </source>
</evidence>
<proteinExistence type="evidence at protein level"/>
<evidence type="ECO:0000256" key="9">
    <source>
        <dbReference type="ARBA" id="ARBA00022786"/>
    </source>
</evidence>
<reference evidence="19 20" key="1">
    <citation type="journal article" date="2001" name="Nature">
        <title>Initial sequencing and analysis of the human genome.</title>
        <authorList>
            <consortium name="International Human Genome Sequencing Consortium"/>
            <person name="Lander E.S."/>
            <person name="Linton L.M."/>
            <person name="Birren B."/>
            <person name="Nusbaum C."/>
            <person name="Zody M.C."/>
            <person name="Baldwin J."/>
            <person name="Devon K."/>
            <person name="Dewar K."/>
            <person name="Doyle M."/>
            <person name="FitzHugh W."/>
            <person name="Funke R."/>
            <person name="Gage D."/>
            <person name="Harris K."/>
            <person name="Heaford A."/>
            <person name="Howland J."/>
            <person name="Kann L."/>
            <person name="Lehoczky J."/>
            <person name="LeVine R."/>
            <person name="McEwan P."/>
            <person name="McKernan K."/>
            <person name="Meldrim J."/>
            <person name="Mesirov J.P."/>
            <person name="Miranda C."/>
            <person name="Morris W."/>
            <person name="Naylor J."/>
            <person name="Raymond C."/>
            <person name="Rosetti M."/>
            <person name="Santos R."/>
            <person name="Sheridan A."/>
            <person name="Sougnez C."/>
            <person name="Stange-Thomann N."/>
            <person name="Stojanovic N."/>
            <person name="Subramanian A."/>
            <person name="Wyman D."/>
            <person name="Rogers J."/>
            <person name="Sulston J."/>
            <person name="Ainscough R."/>
            <person name="Beck S."/>
            <person name="Bentley D."/>
            <person name="Burton J."/>
            <person name="Clee C."/>
            <person name="Carter N."/>
            <person name="Coulson A."/>
            <person name="Deadman R."/>
            <person name="Deloukas P."/>
            <person name="Dunham A."/>
            <person name="Dunham I."/>
            <person name="Durbin R."/>
            <person name="French L."/>
            <person name="Grafham D."/>
            <person name="Gregory S."/>
            <person name="Hubbard T."/>
            <person name="Humphray S."/>
            <person name="Hunt A."/>
            <person name="Jones M."/>
            <person name="Lloyd C."/>
            <person name="McMurray A."/>
            <person name="Matthews L."/>
            <person name="Mercer S."/>
            <person name="Milne S."/>
            <person name="Mullikin J.C."/>
            <person name="Mungall A."/>
            <person name="Plumb R."/>
            <person name="Ross M."/>
            <person name="Shownkeen R."/>
            <person name="Sims S."/>
            <person name="Waterston R.H."/>
            <person name="Wilson R.K."/>
            <person name="Hillier L.W."/>
            <person name="McPherson J.D."/>
            <person name="Marra M.A."/>
            <person name="Mardis E.R."/>
            <person name="Fulton L.A."/>
            <person name="Chinwalla A.T."/>
            <person name="Pepin K.H."/>
            <person name="Gish W.R."/>
            <person name="Chissoe S.L."/>
            <person name="Wendl M.C."/>
            <person name="Delehaunty K.D."/>
            <person name="Miner T.L."/>
            <person name="Delehaunty A."/>
            <person name="Kramer J.B."/>
            <person name="Cook L.L."/>
            <person name="Fulton R.S."/>
            <person name="Johnson D.L."/>
            <person name="Minx P.J."/>
            <person name="Clifton S.W."/>
            <person name="Hawkins T."/>
            <person name="Branscomb E."/>
            <person name="Predki P."/>
            <person name="Richardson P."/>
            <person name="Wenning S."/>
            <person name="Slezak T."/>
            <person name="Doggett N."/>
            <person name="Cheng J.F."/>
            <person name="Olsen A."/>
            <person name="Lucas S."/>
            <person name="Elkin C."/>
            <person name="Uberbacher E."/>
            <person name="Frazier M."/>
            <person name="Gibbs R.A."/>
            <person name="Muzny D.M."/>
            <person name="Scherer S.E."/>
            <person name="Bouck J.B."/>
            <person name="Sodergren E.J."/>
            <person name="Worley K.C."/>
            <person name="Rives C.M."/>
            <person name="Gorrell J.H."/>
            <person name="Metzker M.L."/>
            <person name="Naylor S.L."/>
            <person name="Kucherlapati R.S."/>
            <person name="Nelson D.L."/>
            <person name="Weinstock G.M."/>
            <person name="Sakaki Y."/>
            <person name="Fujiyama A."/>
            <person name="Hattori M."/>
            <person name="Yada T."/>
            <person name="Toyoda A."/>
            <person name="Itoh T."/>
            <person name="Kawagoe C."/>
            <person name="Watanabe H."/>
            <person name="Totoki Y."/>
            <person name="Taylor T."/>
            <person name="Weissenbach J."/>
            <person name="Heilig R."/>
            <person name="Saurin W."/>
            <person name="Artiguenave F."/>
            <person name="Brottier P."/>
            <person name="Bruls T."/>
            <person name="Pelletier E."/>
            <person name="Robert C."/>
            <person name="Wincker P."/>
            <person name="Smith D.R."/>
            <person name="Doucette-Stamm L."/>
            <person name="Rubenfield M."/>
            <person name="Weinstock K."/>
            <person name="Lee H.M."/>
            <person name="Dubois J."/>
            <person name="Rosenthal A."/>
            <person name="Platzer M."/>
            <person name="Nyakatura G."/>
            <person name="Taudien S."/>
            <person name="Rump A."/>
            <person name="Yang H."/>
            <person name="Yu J."/>
            <person name="Wang J."/>
            <person name="Huang G."/>
            <person name="Gu J."/>
            <person name="Hood L."/>
            <person name="Rowen L."/>
            <person name="Madan A."/>
            <person name="Qin S."/>
            <person name="Davis R.W."/>
            <person name="Federspiel N.A."/>
            <person name="Abola A.P."/>
            <person name="Proctor M.J."/>
            <person name="Myers R.M."/>
            <person name="Schmutz J."/>
            <person name="Dickson M."/>
            <person name="Grimwood J."/>
            <person name="Cox D.R."/>
            <person name="Olson M.V."/>
            <person name="Kaul R."/>
            <person name="Raymond C."/>
            <person name="Shimizu N."/>
            <person name="Kawasaki K."/>
            <person name="Minoshima S."/>
            <person name="Evans G.A."/>
            <person name="Athanasiou M."/>
            <person name="Schultz R."/>
            <person name="Roe B.A."/>
            <person name="Chen F."/>
            <person name="Pan H."/>
            <person name="Ramser J."/>
            <person name="Lehrach H."/>
            <person name="Reinhardt R."/>
            <person name="McCombie W.R."/>
            <person name="de la Bastide M."/>
            <person name="Dedhia N."/>
            <person name="Blocker H."/>
            <person name="Hornischer K."/>
            <person name="Nordsiek G."/>
            <person name="Agarwala R."/>
            <person name="Aravind L."/>
            <person name="Bailey J.A."/>
            <person name="Bateman A."/>
            <person name="Batzoglou S."/>
            <person name="Birney E."/>
            <person name="Bork P."/>
            <person name="Brown D.G."/>
            <person name="Burge C.B."/>
            <person name="Cerutti L."/>
            <person name="Chen H.C."/>
            <person name="Church D."/>
            <person name="Clamp M."/>
            <person name="Copley R.R."/>
            <person name="Doerks T."/>
            <person name="Eddy S.R."/>
            <person name="Eichler E.E."/>
            <person name="Furey T.S."/>
            <person name="Galagan J."/>
            <person name="Gilbert J.G."/>
            <person name="Harmon C."/>
            <person name="Hayashizaki Y."/>
            <person name="Haussler D."/>
            <person name="Hermjakob H."/>
            <person name="Hokamp K."/>
            <person name="Jang W."/>
            <person name="Johnson L.S."/>
            <person name="Jones T.A."/>
            <person name="Kasif S."/>
            <person name="Kaspryzk A."/>
            <person name="Kennedy S."/>
            <person name="Kent W.J."/>
            <person name="Kitts P."/>
            <person name="Koonin E.V."/>
            <person name="Korf I."/>
            <person name="Kulp D."/>
            <person name="Lancet D."/>
            <person name="Lowe T.M."/>
            <person name="McLysaght A."/>
            <person name="Mikkelsen T."/>
            <person name="Moran J.V."/>
            <person name="Mulder N."/>
            <person name="Pollara V.J."/>
            <person name="Ponting C.P."/>
            <person name="Schuler G."/>
            <person name="Schultz J."/>
            <person name="Slater G."/>
            <person name="Smit A.F."/>
            <person name="Stupka E."/>
            <person name="Szustakowski J."/>
            <person name="Thierry-Mieg D."/>
            <person name="Thierry-Mieg J."/>
            <person name="Wagner L."/>
            <person name="Wallis J."/>
            <person name="Wheeler R."/>
            <person name="Williams A."/>
            <person name="Wolf Y.I."/>
            <person name="Wolfe K.H."/>
            <person name="Yang S.P."/>
            <person name="Yeh R.F."/>
            <person name="Collins F."/>
            <person name="Guyer M.S."/>
            <person name="Peterson J."/>
            <person name="Felsenfeld A."/>
            <person name="Wetterstrand K.A."/>
            <person name="Patrinos A."/>
            <person name="Morgan M.J."/>
            <person name="de Jong P."/>
            <person name="Catanese J.J."/>
            <person name="Osoegawa K."/>
            <person name="Shizuya H."/>
            <person name="Choi S."/>
            <person name="Chen Y.J."/>
        </authorList>
    </citation>
    <scope>NUCLEOTIDE SEQUENCE [LARGE SCALE GENOMIC DNA]</scope>
</reference>
<keyword evidence="12" id="KW-0539">Nucleus</keyword>
<feature type="domain" description="von Hippel-Lindau disease tumour suppressor beta" evidence="17">
    <location>
        <begin position="63"/>
        <end position="144"/>
    </location>
</feature>
<evidence type="ECO:0000256" key="10">
    <source>
        <dbReference type="ARBA" id="ARBA00022824"/>
    </source>
</evidence>
<evidence type="ECO:0000256" key="2">
    <source>
        <dbReference type="ARBA" id="ARBA00004202"/>
    </source>
</evidence>
<dbReference type="EMBL" id="AC034193">
    <property type="status" value="NOT_ANNOTATED_CDS"/>
    <property type="molecule type" value="Genomic_DNA"/>
</dbReference>
<evidence type="ECO:0000256" key="4">
    <source>
        <dbReference type="ARBA" id="ARBA00004496"/>
    </source>
</evidence>
<keyword evidence="8" id="KW-0963">Cytoplasm</keyword>
<dbReference type="GeneTree" id="ENSGT00390000014353"/>
<dbReference type="FunFam" id="2.60.40.780:FF:000001">
    <property type="entry name" value="von Hippel-Lindau disease tumor suppressor"/>
    <property type="match status" value="1"/>
</dbReference>
<dbReference type="SUPFAM" id="SSF49468">
    <property type="entry name" value="VHL"/>
    <property type="match status" value="2"/>
</dbReference>
<reference evidence="19 20" key="2">
    <citation type="journal article" date="2004" name="Nature">
        <title>Finishing the euchromatic sequence of the human genome.</title>
        <authorList>
            <consortium name="International Human Genome Sequencing Consortium"/>
        </authorList>
    </citation>
    <scope>NUCLEOTIDE SEQUENCE [LARGE SCALE GENOMIC DNA]</scope>
</reference>
<evidence type="ECO:0000256" key="13">
    <source>
        <dbReference type="ARBA" id="ARBA00059036"/>
    </source>
</evidence>
<dbReference type="Pfam" id="PF17211">
    <property type="entry name" value="VHL_C"/>
    <property type="match status" value="1"/>
</dbReference>
<evidence type="ECO:0000313" key="19">
    <source>
        <dbReference type="Ensembl" id="ENSP00000512444.1"/>
    </source>
</evidence>
<evidence type="ECO:0000256" key="5">
    <source>
        <dbReference type="ARBA" id="ARBA00004906"/>
    </source>
</evidence>
<dbReference type="GO" id="GO:0005783">
    <property type="term" value="C:endoplasmic reticulum"/>
    <property type="evidence" value="ECO:0007669"/>
    <property type="project" value="UniProtKB-SubCell"/>
</dbReference>
<comment type="similarity">
    <text evidence="6">Belongs to the VHL family.</text>
</comment>
<evidence type="ECO:0000256" key="7">
    <source>
        <dbReference type="ARBA" id="ARBA00022475"/>
    </source>
</evidence>
<dbReference type="InterPro" id="IPR036208">
    <property type="entry name" value="VHL_sf"/>
</dbReference>
<keyword evidence="21 22" id="KW-1267">Proteomics identification</keyword>
<dbReference type="InterPro" id="IPR024048">
    <property type="entry name" value="VHL_alpha_dom"/>
</dbReference>
<evidence type="ECO:0000256" key="16">
    <source>
        <dbReference type="SAM" id="MobiDB-lite"/>
    </source>
</evidence>
<keyword evidence="9" id="KW-0833">Ubl conjugation pathway</keyword>
<reference evidence="19" key="5">
    <citation type="submission" date="2025-09" db="UniProtKB">
        <authorList>
            <consortium name="Ensembl"/>
        </authorList>
    </citation>
    <scope>IDENTIFICATION</scope>
</reference>
<dbReference type="InterPro" id="IPR024053">
    <property type="entry name" value="VHL_beta_dom"/>
</dbReference>
<sequence length="250" mass="27893">MPRRAENWDEAEVGAEEAGVEEYGPEEDGGEESGAEESGPEESGPEELGAEEEMEAGRPRPVLRSVNSREPSQVIFCNRSPRVVLPVWLNFDGEPQPYPTLPPGTGRRIHSYRGHLWLFRDAGTHDGLLVNQTELFVPSLNVDGQPIFANITLPESHCVTQAGVQWRVILAHCNLCLSGSSDSPASAAGTTVYTLKERCLQVVRSLVKPENYRRLDIVRSLYEDLEDHPNVQKDLERLTQERIAHQRMGD</sequence>
<dbReference type="OrthoDB" id="413400at2759"/>
<dbReference type="Gene3D" id="2.60.40.780">
    <property type="entry name" value="von Hippel-Lindau disease tumour suppressor, beta domain"/>
    <property type="match status" value="1"/>
</dbReference>
<evidence type="ECO:0000313" key="20">
    <source>
        <dbReference type="Proteomes" id="UP000005640"/>
    </source>
</evidence>
<organism evidence="19 20">
    <name type="scientific">Homo sapiens</name>
    <name type="common">Human</name>
    <dbReference type="NCBI Taxonomy" id="9606"/>
    <lineage>
        <taxon>Eukaryota</taxon>
        <taxon>Metazoa</taxon>
        <taxon>Chordata</taxon>
        <taxon>Craniata</taxon>
        <taxon>Vertebrata</taxon>
        <taxon>Euteleostomi</taxon>
        <taxon>Mammalia</taxon>
        <taxon>Eutheria</taxon>
        <taxon>Euarchontoglires</taxon>
        <taxon>Primates</taxon>
        <taxon>Haplorrhini</taxon>
        <taxon>Catarrhini</taxon>
        <taxon>Hominidae</taxon>
        <taxon>Homo</taxon>
    </lineage>
</organism>
<evidence type="ECO:0000256" key="1">
    <source>
        <dbReference type="ARBA" id="ARBA00004123"/>
    </source>
</evidence>
<evidence type="ECO:0000256" key="11">
    <source>
        <dbReference type="ARBA" id="ARBA00023136"/>
    </source>
</evidence>
<dbReference type="InterPro" id="IPR037139">
    <property type="entry name" value="VHL_alpha_dom_sf"/>
</dbReference>
<dbReference type="InterPro" id="IPR037140">
    <property type="entry name" value="VHL_beta_dom_sf"/>
</dbReference>
<protein>
    <recommendedName>
        <fullName evidence="14">von Hippel-Lindau disease tumor suppressor</fullName>
    </recommendedName>
    <alternativeName>
        <fullName evidence="15">pVHL</fullName>
    </alternativeName>
</protein>
<comment type="pathway">
    <text evidence="5">Protein modification; protein ubiquitination.</text>
</comment>
<gene>
    <name evidence="19" type="primary">VHL</name>
</gene>
<keyword evidence="7" id="KW-1003">Cell membrane</keyword>
<dbReference type="GO" id="GO:0005886">
    <property type="term" value="C:plasma membrane"/>
    <property type="evidence" value="ECO:0007669"/>
    <property type="project" value="UniProtKB-SubCell"/>
</dbReference>
<evidence type="ECO:0000259" key="18">
    <source>
        <dbReference type="Pfam" id="PF17211"/>
    </source>
</evidence>
<feature type="domain" description="von Hippel-Lindau disease tumour suppressor alpha" evidence="18">
    <location>
        <begin position="193"/>
        <end position="241"/>
    </location>
</feature>
<comment type="subcellular location">
    <subcellularLocation>
        <location evidence="2">Cell membrane</location>
        <topology evidence="2">Peripheral membrane protein</topology>
    </subcellularLocation>
    <subcellularLocation>
        <location evidence="4">Cytoplasm</location>
    </subcellularLocation>
    <subcellularLocation>
        <location evidence="3">Endoplasmic reticulum</location>
    </subcellularLocation>
    <subcellularLocation>
        <location evidence="1">Nucleus</location>
    </subcellularLocation>
</comment>
<dbReference type="Ensembl" id="ENST00000696153.2">
    <property type="protein sequence ID" value="ENSP00000512444.1"/>
    <property type="gene ID" value="ENSG00000134086.11"/>
</dbReference>
<name>A0A8Q3SIA6_HUMAN</name>
<evidence type="ECO:0000256" key="14">
    <source>
        <dbReference type="ARBA" id="ARBA00072532"/>
    </source>
</evidence>
<reference evidence="19" key="4">
    <citation type="submission" date="2025-08" db="UniProtKB">
        <authorList>
            <consortium name="Ensembl"/>
        </authorList>
    </citation>
    <scope>IDENTIFICATION</scope>
</reference>
<dbReference type="Pfam" id="PF01847">
    <property type="entry name" value="VHL"/>
    <property type="match status" value="1"/>
</dbReference>
<accession>A0A8Q3SIA6</accession>
<dbReference type="FunFam" id="1.10.750.10:FF:000001">
    <property type="entry name" value="von Hippel-Lindau disease tumor suppressor"/>
    <property type="match status" value="1"/>
</dbReference>
<evidence type="ECO:0000256" key="12">
    <source>
        <dbReference type="ARBA" id="ARBA00023242"/>
    </source>
</evidence>
<dbReference type="HGNC" id="HGNC:12687">
    <property type="gene designation" value="VHL"/>
</dbReference>
<evidence type="ECO:0000256" key="15">
    <source>
        <dbReference type="ARBA" id="ARBA00080646"/>
    </source>
</evidence>
<keyword evidence="20" id="KW-1185">Reference proteome</keyword>
<comment type="function">
    <text evidence="13">Involved in the ubiquitination and subsequent proteasomal degradation via the von Hippel-Lindau ubiquitination complex. Seems to act as a target recruitment subunit in the E3 ubiquitin ligase complex and recruits hydroxylated hypoxia-inducible factor (HIF) under normoxic conditions. Involved in transcriptional repression through interaction with HIF1A, HIF1AN and histone deacetylases. Ubiquitinates, in an oxygen-responsive manner, ADRB2. Acts as a negative regulator of mTORC1 by promoting ubiquitination and degradation of RPTOR.</text>
</comment>
<dbReference type="Gene3D" id="1.10.750.10">
    <property type="entry name" value="von Hippel-Lindau disease tumour suppressor, alpha domain"/>
    <property type="match status" value="1"/>
</dbReference>
<evidence type="ECO:0000259" key="17">
    <source>
        <dbReference type="Pfam" id="PF01847"/>
    </source>
</evidence>
<dbReference type="GO" id="GO:0005634">
    <property type="term" value="C:nucleus"/>
    <property type="evidence" value="ECO:0007669"/>
    <property type="project" value="UniProtKB-SubCell"/>
</dbReference>
<evidence type="ECO:0000256" key="6">
    <source>
        <dbReference type="ARBA" id="ARBA00010057"/>
    </source>
</evidence>
<keyword evidence="11" id="KW-0472">Membrane</keyword>
<dbReference type="OpenTargets" id="ENSG00000134086"/>